<accession>A0A179FDB5</accession>
<keyword evidence="2" id="KW-1185">Reference proteome</keyword>
<dbReference type="EMBL" id="LSBJ02000006">
    <property type="protein sequence ID" value="OAQ63281.1"/>
    <property type="molecule type" value="Genomic_DNA"/>
</dbReference>
<proteinExistence type="predicted"/>
<evidence type="ECO:0000313" key="1">
    <source>
        <dbReference type="EMBL" id="OAQ63281.1"/>
    </source>
</evidence>
<protein>
    <submittedName>
        <fullName evidence="1">Uncharacterized protein</fullName>
    </submittedName>
</protein>
<reference evidence="1 2" key="1">
    <citation type="journal article" date="2016" name="PLoS Pathog.">
        <title>Biosynthesis of antibiotic leucinostatins in bio-control fungus Purpureocillium lilacinum and their inhibition on phytophthora revealed by genome mining.</title>
        <authorList>
            <person name="Wang G."/>
            <person name="Liu Z."/>
            <person name="Lin R."/>
            <person name="Li E."/>
            <person name="Mao Z."/>
            <person name="Ling J."/>
            <person name="Yang Y."/>
            <person name="Yin W.B."/>
            <person name="Xie B."/>
        </authorList>
    </citation>
    <scope>NUCLEOTIDE SEQUENCE [LARGE SCALE GENOMIC DNA]</scope>
    <source>
        <strain evidence="1">170</strain>
    </source>
</reference>
<name>A0A179FDB5_METCM</name>
<organism evidence="1 2">
    <name type="scientific">Pochonia chlamydosporia 170</name>
    <dbReference type="NCBI Taxonomy" id="1380566"/>
    <lineage>
        <taxon>Eukaryota</taxon>
        <taxon>Fungi</taxon>
        <taxon>Dikarya</taxon>
        <taxon>Ascomycota</taxon>
        <taxon>Pezizomycotina</taxon>
        <taxon>Sordariomycetes</taxon>
        <taxon>Hypocreomycetidae</taxon>
        <taxon>Hypocreales</taxon>
        <taxon>Clavicipitaceae</taxon>
        <taxon>Pochonia</taxon>
    </lineage>
</organism>
<evidence type="ECO:0000313" key="2">
    <source>
        <dbReference type="Proteomes" id="UP000078397"/>
    </source>
</evidence>
<dbReference type="KEGG" id="pchm:VFPPC_09150"/>
<sequence length="174" mass="20140">MQASKRSRSGRLTHKKRVRSKLAIARLYYCAVLPLLLRDKSIDELKPREEVIAGVRRALAAILSFEAAEKSSEELDQLVKAFMVVYDDVHSDLRSPEPNPKPYDVLDDIFQVGRDLPPELARLVPCRKYLDLAWHFIPLEKTRLWKLHRKPRRGEYSTEDCKAVQATMIEKASR</sequence>
<comment type="caution">
    <text evidence="1">The sequence shown here is derived from an EMBL/GenBank/DDBJ whole genome shotgun (WGS) entry which is preliminary data.</text>
</comment>
<dbReference type="GeneID" id="28851729"/>
<dbReference type="AlphaFoldDB" id="A0A179FDB5"/>
<gene>
    <name evidence="1" type="ORF">VFPPC_09150</name>
</gene>
<dbReference type="RefSeq" id="XP_018140861.1">
    <property type="nucleotide sequence ID" value="XM_018287735.1"/>
</dbReference>
<dbReference type="Proteomes" id="UP000078397">
    <property type="component" value="Unassembled WGS sequence"/>
</dbReference>